<name>A0A2K2G366_9SPHN</name>
<dbReference type="AlphaFoldDB" id="A0A2K2G366"/>
<dbReference type="EMBL" id="LYMM01000025">
    <property type="protein sequence ID" value="PNU05483.1"/>
    <property type="molecule type" value="Genomic_DNA"/>
</dbReference>
<evidence type="ECO:0000313" key="1">
    <source>
        <dbReference type="EMBL" id="PNU05483.1"/>
    </source>
</evidence>
<proteinExistence type="predicted"/>
<organism evidence="1 2">
    <name type="scientific">Novosphingobium guangzhouense</name>
    <dbReference type="NCBI Taxonomy" id="1850347"/>
    <lineage>
        <taxon>Bacteria</taxon>
        <taxon>Pseudomonadati</taxon>
        <taxon>Pseudomonadota</taxon>
        <taxon>Alphaproteobacteria</taxon>
        <taxon>Sphingomonadales</taxon>
        <taxon>Sphingomonadaceae</taxon>
        <taxon>Novosphingobium</taxon>
    </lineage>
</organism>
<keyword evidence="2" id="KW-1185">Reference proteome</keyword>
<gene>
    <name evidence="1" type="ORF">A8V01_15980</name>
</gene>
<accession>A0A2K2G366</accession>
<dbReference type="Proteomes" id="UP000236327">
    <property type="component" value="Unassembled WGS sequence"/>
</dbReference>
<protein>
    <submittedName>
        <fullName evidence="1">Uncharacterized protein</fullName>
    </submittedName>
</protein>
<evidence type="ECO:0000313" key="2">
    <source>
        <dbReference type="Proteomes" id="UP000236327"/>
    </source>
</evidence>
<comment type="caution">
    <text evidence="1">The sequence shown here is derived from an EMBL/GenBank/DDBJ whole genome shotgun (WGS) entry which is preliminary data.</text>
</comment>
<sequence>MREPKHKARGKRRVDLIRDSAGSMSIPADHGNIVSVKVIGDRMYFIAQRGLTSAVMADHIDPERINADIPPVVQTVELAYGAEDPMMQRTVCAAFELIDPTYLPQSVDRDAVLTIVIEAAQSLALVKDTVQELQDHQADVRKQAEAGELSRGHVPRTPNLRGKVRQCIAALRDVEVGIKQVAGHFYPKENPKDPWDKAFKPALEAALGAENAADQIINTWAVMDRVADHRHAMIHADATKSLTVFDYGLEPDGHFCAPTIEIAHPKNPVPRHDVGDFLSRQVAEIAEVFEALLAHMCDLNVRHLNDMFVSHVTALEEPRNGSFVVWSTRMAEGVPPLGQGQPAEPA</sequence>
<reference evidence="1 2" key="1">
    <citation type="submission" date="2016-05" db="EMBL/GenBank/DDBJ databases">
        <title>Complete genome sequence of Novosphingobium guangzhouense SA925(T).</title>
        <authorList>
            <person name="Sha S."/>
        </authorList>
    </citation>
    <scope>NUCLEOTIDE SEQUENCE [LARGE SCALE GENOMIC DNA]</scope>
    <source>
        <strain evidence="1 2">SA925</strain>
    </source>
</reference>